<keyword evidence="5 14" id="KW-0812">Transmembrane</keyword>
<evidence type="ECO:0000313" key="15">
    <source>
        <dbReference type="EMBL" id="SKA67033.1"/>
    </source>
</evidence>
<dbReference type="PANTHER" id="PTHR48086:SF3">
    <property type="entry name" value="SODIUM_PROLINE SYMPORTER"/>
    <property type="match status" value="1"/>
</dbReference>
<dbReference type="GO" id="GO:0015293">
    <property type="term" value="F:symporter activity"/>
    <property type="evidence" value="ECO:0007669"/>
    <property type="project" value="UniProtKB-KW"/>
</dbReference>
<evidence type="ECO:0000256" key="11">
    <source>
        <dbReference type="ARBA" id="ARBA00023201"/>
    </source>
</evidence>
<feature type="transmembrane region" description="Helical" evidence="14">
    <location>
        <begin position="180"/>
        <end position="197"/>
    </location>
</feature>
<keyword evidence="4" id="KW-1003">Cell membrane</keyword>
<evidence type="ECO:0000256" key="2">
    <source>
        <dbReference type="ARBA" id="ARBA00006434"/>
    </source>
</evidence>
<feature type="transmembrane region" description="Helical" evidence="14">
    <location>
        <begin position="235"/>
        <end position="256"/>
    </location>
</feature>
<dbReference type="Pfam" id="PF00474">
    <property type="entry name" value="SSF"/>
    <property type="match status" value="1"/>
</dbReference>
<evidence type="ECO:0000256" key="3">
    <source>
        <dbReference type="ARBA" id="ARBA00022448"/>
    </source>
</evidence>
<feature type="transmembrane region" description="Helical" evidence="14">
    <location>
        <begin position="35"/>
        <end position="54"/>
    </location>
</feature>
<dbReference type="STRING" id="1121442.SAMN02745702_00743"/>
<dbReference type="AlphaFoldDB" id="A0A1T4VPY5"/>
<evidence type="ECO:0000256" key="5">
    <source>
        <dbReference type="ARBA" id="ARBA00022692"/>
    </source>
</evidence>
<dbReference type="GO" id="GO:0006814">
    <property type="term" value="P:sodium ion transport"/>
    <property type="evidence" value="ECO:0007669"/>
    <property type="project" value="UniProtKB-KW"/>
</dbReference>
<keyword evidence="16" id="KW-1185">Reference proteome</keyword>
<evidence type="ECO:0000256" key="7">
    <source>
        <dbReference type="ARBA" id="ARBA00022989"/>
    </source>
</evidence>
<feature type="transmembrane region" description="Helical" evidence="14">
    <location>
        <begin position="444"/>
        <end position="466"/>
    </location>
</feature>
<organism evidence="15 16">
    <name type="scientific">Desulfobaculum bizertense DSM 18034</name>
    <dbReference type="NCBI Taxonomy" id="1121442"/>
    <lineage>
        <taxon>Bacteria</taxon>
        <taxon>Pseudomonadati</taxon>
        <taxon>Thermodesulfobacteriota</taxon>
        <taxon>Desulfovibrionia</taxon>
        <taxon>Desulfovibrionales</taxon>
        <taxon>Desulfovibrionaceae</taxon>
        <taxon>Desulfobaculum</taxon>
    </lineage>
</organism>
<keyword evidence="11" id="KW-0739">Sodium transport</keyword>
<dbReference type="RefSeq" id="WP_078684053.1">
    <property type="nucleotide sequence ID" value="NZ_FUYA01000002.1"/>
</dbReference>
<keyword evidence="7 14" id="KW-1133">Transmembrane helix</keyword>
<evidence type="ECO:0000256" key="4">
    <source>
        <dbReference type="ARBA" id="ARBA00022475"/>
    </source>
</evidence>
<feature type="transmembrane region" description="Helical" evidence="14">
    <location>
        <begin position="391"/>
        <end position="408"/>
    </location>
</feature>
<sequence length="543" mass="59664">MNIYILGVLLSVVFYMLVGTYAGRRVKNVEDYYVCGRNAPTLLIAGTMFASMLSTNGFMGDTAFCYGGNMTTMILINTLCACGYIFGALFFGRYIRRARVRTMPTYFSYRFNSKRIRRFAGITTVVSLTAYLLSVIQGTGILMQTMTGLDRVTCLLIAWGCITAFTFYSGSRGVILTDTMMFIFFLGATVIAGPYVFNAAGGLGSLLDTLMQDPNTPRGLLEYHGNPGAGSVMDIMLYAITMGLVWMVAVGVSPWQAGRNLMAKNEHVIFRSGAISAILTVVFSIYLYLMAVSVIPLNPGMEQPERVLIWAAFEVMPKCVGVLMLTGIMTAGLSSASTFLSVVSFSLSSDVLNLDTRNETSHLRWTRGIVLGVGLFALVLAYLDLSSIRIITWFASTIIAASWGYVAFASVWSKRLTERGAYLAMVGGFCGYLFFKLLKELGVPHLVAFLDPFFIGLFLSVILGVLGSRGQTRTPEELAFLEKLHRIPAEEAQAKEYRKDRGYGWLMVGMGVLVSVFLLKYWAIPYNRAIGTELPSLLLSLVG</sequence>
<keyword evidence="10 14" id="KW-0472">Membrane</keyword>
<keyword evidence="9" id="KW-0406">Ion transport</keyword>
<feature type="transmembrane region" description="Helical" evidence="14">
    <location>
        <begin position="368"/>
        <end position="385"/>
    </location>
</feature>
<evidence type="ECO:0000256" key="13">
    <source>
        <dbReference type="RuleBase" id="RU362091"/>
    </source>
</evidence>
<dbReference type="Gene3D" id="1.20.1730.10">
    <property type="entry name" value="Sodium/glucose cotransporter"/>
    <property type="match status" value="1"/>
</dbReference>
<evidence type="ECO:0000256" key="1">
    <source>
        <dbReference type="ARBA" id="ARBA00004651"/>
    </source>
</evidence>
<feature type="transmembrane region" description="Helical" evidence="14">
    <location>
        <begin position="268"/>
        <end position="289"/>
    </location>
</feature>
<evidence type="ECO:0000256" key="6">
    <source>
        <dbReference type="ARBA" id="ARBA00022847"/>
    </source>
</evidence>
<evidence type="ECO:0000256" key="14">
    <source>
        <dbReference type="SAM" id="Phobius"/>
    </source>
</evidence>
<dbReference type="EMBL" id="FUYA01000002">
    <property type="protein sequence ID" value="SKA67033.1"/>
    <property type="molecule type" value="Genomic_DNA"/>
</dbReference>
<dbReference type="OrthoDB" id="9789704at2"/>
<dbReference type="PROSITE" id="PS50283">
    <property type="entry name" value="NA_SOLUT_SYMP_3"/>
    <property type="match status" value="1"/>
</dbReference>
<evidence type="ECO:0000256" key="8">
    <source>
        <dbReference type="ARBA" id="ARBA00023053"/>
    </source>
</evidence>
<evidence type="ECO:0000256" key="12">
    <source>
        <dbReference type="ARBA" id="ARBA00033708"/>
    </source>
</evidence>
<feature type="transmembrane region" description="Helical" evidence="14">
    <location>
        <begin position="6"/>
        <end position="23"/>
    </location>
</feature>
<dbReference type="InterPro" id="IPR001734">
    <property type="entry name" value="Na/solute_symporter"/>
</dbReference>
<feature type="transmembrane region" description="Helical" evidence="14">
    <location>
        <begin position="420"/>
        <end position="438"/>
    </location>
</feature>
<dbReference type="InterPro" id="IPR050277">
    <property type="entry name" value="Sodium:Solute_Symporter"/>
</dbReference>
<dbReference type="Proteomes" id="UP000189733">
    <property type="component" value="Unassembled WGS sequence"/>
</dbReference>
<dbReference type="InterPro" id="IPR038377">
    <property type="entry name" value="Na/Glc_symporter_sf"/>
</dbReference>
<evidence type="ECO:0000256" key="10">
    <source>
        <dbReference type="ARBA" id="ARBA00023136"/>
    </source>
</evidence>
<gene>
    <name evidence="15" type="ORF">SAMN02745702_00743</name>
</gene>
<keyword evidence="3" id="KW-0813">Transport</keyword>
<dbReference type="GO" id="GO:0005886">
    <property type="term" value="C:plasma membrane"/>
    <property type="evidence" value="ECO:0007669"/>
    <property type="project" value="UniProtKB-SubCell"/>
</dbReference>
<reference evidence="15 16" key="1">
    <citation type="submission" date="2017-02" db="EMBL/GenBank/DDBJ databases">
        <authorList>
            <person name="Peterson S.W."/>
        </authorList>
    </citation>
    <scope>NUCLEOTIDE SEQUENCE [LARGE SCALE GENOMIC DNA]</scope>
    <source>
        <strain evidence="15 16">DSM 18034</strain>
    </source>
</reference>
<feature type="transmembrane region" description="Helical" evidence="14">
    <location>
        <begin position="503"/>
        <end position="524"/>
    </location>
</feature>
<evidence type="ECO:0000313" key="16">
    <source>
        <dbReference type="Proteomes" id="UP000189733"/>
    </source>
</evidence>
<feature type="transmembrane region" description="Helical" evidence="14">
    <location>
        <begin position="116"/>
        <end position="136"/>
    </location>
</feature>
<keyword evidence="8" id="KW-0915">Sodium</keyword>
<comment type="subcellular location">
    <subcellularLocation>
        <location evidence="1">Cell membrane</location>
        <topology evidence="1">Multi-pass membrane protein</topology>
    </subcellularLocation>
</comment>
<proteinExistence type="inferred from homology"/>
<protein>
    <submittedName>
        <fullName evidence="15">Sodium/pantothenate symporter</fullName>
    </submittedName>
</protein>
<evidence type="ECO:0000256" key="9">
    <source>
        <dbReference type="ARBA" id="ARBA00023065"/>
    </source>
</evidence>
<feature type="transmembrane region" description="Helical" evidence="14">
    <location>
        <begin position="74"/>
        <end position="95"/>
    </location>
</feature>
<dbReference type="PANTHER" id="PTHR48086">
    <property type="entry name" value="SODIUM/PROLINE SYMPORTER-RELATED"/>
    <property type="match status" value="1"/>
</dbReference>
<keyword evidence="6" id="KW-0769">Symport</keyword>
<feature type="transmembrane region" description="Helical" evidence="14">
    <location>
        <begin position="322"/>
        <end position="347"/>
    </location>
</feature>
<comment type="similarity">
    <text evidence="2 13">Belongs to the sodium:solute symporter (SSF) (TC 2.A.21) family.</text>
</comment>
<accession>A0A1T4VPY5</accession>
<name>A0A1T4VPY5_9BACT</name>
<dbReference type="CDD" id="cd10322">
    <property type="entry name" value="SLC5sbd"/>
    <property type="match status" value="1"/>
</dbReference>
<comment type="catalytic activity">
    <reaction evidence="12">
        <text>L-proline(in) + Na(+)(in) = L-proline(out) + Na(+)(out)</text>
        <dbReference type="Rhea" id="RHEA:28967"/>
        <dbReference type="ChEBI" id="CHEBI:29101"/>
        <dbReference type="ChEBI" id="CHEBI:60039"/>
    </reaction>
</comment>
<feature type="transmembrane region" description="Helical" evidence="14">
    <location>
        <begin position="148"/>
        <end position="168"/>
    </location>
</feature>